<dbReference type="Pfam" id="PF09699">
    <property type="entry name" value="Paired_CXXCH_1"/>
    <property type="match status" value="1"/>
</dbReference>
<dbReference type="Proteomes" id="UP000317155">
    <property type="component" value="Unassembled WGS sequence"/>
</dbReference>
<gene>
    <name evidence="3" type="ORF">FL622_16375</name>
</gene>
<protein>
    <recommendedName>
        <fullName evidence="2">Doubled CXXCH motif domain-containing protein</fullName>
    </recommendedName>
</protein>
<dbReference type="EMBL" id="VJVV01000018">
    <property type="protein sequence ID" value="TRO78414.1"/>
    <property type="molecule type" value="Genomic_DNA"/>
</dbReference>
<organism evidence="3 4">
    <name type="scientific">Trichloromonas acetexigens</name>
    <dbReference type="NCBI Taxonomy" id="38815"/>
    <lineage>
        <taxon>Bacteria</taxon>
        <taxon>Pseudomonadati</taxon>
        <taxon>Thermodesulfobacteriota</taxon>
        <taxon>Desulfuromonadia</taxon>
        <taxon>Desulfuromonadales</taxon>
        <taxon>Trichloromonadaceae</taxon>
        <taxon>Trichloromonas</taxon>
    </lineage>
</organism>
<accession>A0A550J5C5</accession>
<feature type="domain" description="Doubled CXXCH motif" evidence="2">
    <location>
        <begin position="285"/>
        <end position="317"/>
    </location>
</feature>
<dbReference type="PANTHER" id="PTHR35038">
    <property type="entry name" value="DISSIMILATORY SULFITE REDUCTASE SIRA"/>
    <property type="match status" value="1"/>
</dbReference>
<name>A0A550J5C5_9BACT</name>
<keyword evidence="4" id="KW-1185">Reference proteome</keyword>
<dbReference type="OrthoDB" id="5405400at2"/>
<evidence type="ECO:0000256" key="1">
    <source>
        <dbReference type="ARBA" id="ARBA00022729"/>
    </source>
</evidence>
<dbReference type="InterPro" id="IPR036280">
    <property type="entry name" value="Multihaem_cyt_sf"/>
</dbReference>
<reference evidence="3 4" key="1">
    <citation type="submission" date="2019-07" db="EMBL/GenBank/DDBJ databases">
        <title>Insights of Desulfuromonas acetexigens electromicrobiology.</title>
        <authorList>
            <person name="Katuri K."/>
            <person name="Sapireddy V."/>
            <person name="Shaw D.R."/>
            <person name="Saikaly P."/>
        </authorList>
    </citation>
    <scope>NUCLEOTIDE SEQUENCE [LARGE SCALE GENOMIC DNA]</scope>
    <source>
        <strain evidence="3 4">2873</strain>
    </source>
</reference>
<evidence type="ECO:0000313" key="3">
    <source>
        <dbReference type="EMBL" id="TRO78414.1"/>
    </source>
</evidence>
<evidence type="ECO:0000259" key="2">
    <source>
        <dbReference type="Pfam" id="PF09699"/>
    </source>
</evidence>
<dbReference type="RefSeq" id="WP_092055167.1">
    <property type="nucleotide sequence ID" value="NZ_VJVV01000018.1"/>
</dbReference>
<comment type="caution">
    <text evidence="3">The sequence shown here is derived from an EMBL/GenBank/DDBJ whole genome shotgun (WGS) entry which is preliminary data.</text>
</comment>
<keyword evidence="1" id="KW-0732">Signal</keyword>
<proteinExistence type="predicted"/>
<dbReference type="GO" id="GO:0016491">
    <property type="term" value="F:oxidoreductase activity"/>
    <property type="evidence" value="ECO:0007669"/>
    <property type="project" value="TreeGrafter"/>
</dbReference>
<dbReference type="SUPFAM" id="SSF48695">
    <property type="entry name" value="Multiheme cytochromes"/>
    <property type="match status" value="1"/>
</dbReference>
<evidence type="ECO:0000313" key="4">
    <source>
        <dbReference type="Proteomes" id="UP000317155"/>
    </source>
</evidence>
<dbReference type="InterPro" id="IPR051829">
    <property type="entry name" value="Multiheme_Cytochr_ET"/>
</dbReference>
<sequence length="327" mass="36082">MNWKYWGILLAAGAGLLSFDNVLIAALNNQTSALLGQECIRCHVTIYEEGMKNKQMHSPFWEKQCVVCHLAEGAVWPEPSNGTARGAITGTAVNQNNLWRKLQKFSVEGGPQLDHVISIPFLNMNSAYRFRIVLSQQEPDGKTGEYDAGLWLGLLPDEMGEAKNDGSHEISPAESPALRDLVKNTAVFRDGKTVFISWQTTAPVWGWVELQALEGISLEDEKLRDGKLQAVTKHPPLRSREDLAIGSCYGCHPESTLGASHPVRLYGGKDVHIPKELPTIEGMLTCVTCHAPHGSVAKNLVRETVKTKLCVACHYKYKNSSLSTMFD</sequence>
<dbReference type="InterPro" id="IPR010177">
    <property type="entry name" value="Paired_CXXCH_1"/>
</dbReference>
<dbReference type="AlphaFoldDB" id="A0A550J5C5"/>
<dbReference type="PANTHER" id="PTHR35038:SF6">
    <property type="entry name" value="SURFACE LOCALIZED DECAHEME CYTOCHROME C LIPOPROTEIN"/>
    <property type="match status" value="1"/>
</dbReference>
<dbReference type="NCBIfam" id="TIGR01905">
    <property type="entry name" value="paired_CXXCH_1"/>
    <property type="match status" value="1"/>
</dbReference>